<dbReference type="NCBIfam" id="TIGR01302">
    <property type="entry name" value="IMP_dehydrog"/>
    <property type="match status" value="1"/>
</dbReference>
<feature type="binding site" evidence="13">
    <location>
        <position position="248"/>
    </location>
    <ligand>
        <name>NAD(+)</name>
        <dbReference type="ChEBI" id="CHEBI:57540"/>
    </ligand>
</feature>
<evidence type="ECO:0000256" key="18">
    <source>
        <dbReference type="PROSITE-ProRule" id="PRU00703"/>
    </source>
</evidence>
<dbReference type="eggNOG" id="COG0516">
    <property type="taxonomic scope" value="Bacteria"/>
</dbReference>
<dbReference type="InterPro" id="IPR000644">
    <property type="entry name" value="CBS_dom"/>
</dbReference>
<evidence type="ECO:0000256" key="17">
    <source>
        <dbReference type="PIRSR" id="PIRSR000130-4"/>
    </source>
</evidence>
<feature type="domain" description="CBS" evidence="21">
    <location>
        <begin position="154"/>
        <end position="214"/>
    </location>
</feature>
<protein>
    <recommendedName>
        <fullName evidence="13 20">Inosine-5'-monophosphate dehydrogenase</fullName>
        <shortName evidence="13">IMP dehydrogenase</shortName>
        <shortName evidence="13">IMPD</shortName>
        <shortName evidence="13">IMPDH</shortName>
        <ecNumber evidence="13 20">1.1.1.205</ecNumber>
    </recommendedName>
</protein>
<evidence type="ECO:0000256" key="7">
    <source>
        <dbReference type="ARBA" id="ARBA00022755"/>
    </source>
</evidence>
<reference evidence="22" key="1">
    <citation type="submission" date="2009-07" db="EMBL/GenBank/DDBJ databases">
        <title>Complete sequence of Geobacter sp. M21.</title>
        <authorList>
            <consortium name="US DOE Joint Genome Institute"/>
            <person name="Lucas S."/>
            <person name="Copeland A."/>
            <person name="Lapidus A."/>
            <person name="Glavina del Rio T."/>
            <person name="Dalin E."/>
            <person name="Tice H."/>
            <person name="Bruce D."/>
            <person name="Goodwin L."/>
            <person name="Pitluck S."/>
            <person name="Saunders E."/>
            <person name="Brettin T."/>
            <person name="Detter J.C."/>
            <person name="Han C."/>
            <person name="Larimer F."/>
            <person name="Land M."/>
            <person name="Hauser L."/>
            <person name="Kyrpides N."/>
            <person name="Ovchinnikova G."/>
            <person name="Lovley D."/>
        </authorList>
    </citation>
    <scope>NUCLEOTIDE SEQUENCE [LARGE SCALE GENOMIC DNA]</scope>
    <source>
        <strain evidence="22">M21</strain>
    </source>
</reference>
<dbReference type="GO" id="GO:0006177">
    <property type="term" value="P:GMP biosynthetic process"/>
    <property type="evidence" value="ECO:0007669"/>
    <property type="project" value="UniProtKB-UniRule"/>
</dbReference>
<dbReference type="CDD" id="cd04601">
    <property type="entry name" value="CBS_pair_IMPDH"/>
    <property type="match status" value="1"/>
</dbReference>
<feature type="binding site" evidence="16">
    <location>
        <begin position="248"/>
        <end position="250"/>
    </location>
    <ligand>
        <name>NAD(+)</name>
        <dbReference type="ChEBI" id="CHEBI:57540"/>
    </ligand>
</feature>
<comment type="cofactor">
    <cofactor evidence="1 13">
        <name>K(+)</name>
        <dbReference type="ChEBI" id="CHEBI:29103"/>
    </cofactor>
</comment>
<dbReference type="eggNOG" id="COG0517">
    <property type="taxonomic scope" value="Bacteria"/>
</dbReference>
<evidence type="ECO:0000256" key="15">
    <source>
        <dbReference type="PIRSR" id="PIRSR000130-2"/>
    </source>
</evidence>
<keyword evidence="10 13" id="KW-0520">NAD</keyword>
<evidence type="ECO:0000256" key="19">
    <source>
        <dbReference type="RuleBase" id="RU003927"/>
    </source>
</evidence>
<dbReference type="OrthoDB" id="9805398at2"/>
<dbReference type="EMBL" id="CP001661">
    <property type="protein sequence ID" value="ACT16855.1"/>
    <property type="molecule type" value="Genomic_DNA"/>
</dbReference>
<evidence type="ECO:0000256" key="8">
    <source>
        <dbReference type="ARBA" id="ARBA00022958"/>
    </source>
</evidence>
<feature type="binding site" evidence="13 15">
    <location>
        <begin position="338"/>
        <end position="340"/>
    </location>
    <ligand>
        <name>IMP</name>
        <dbReference type="ChEBI" id="CHEBI:58053"/>
    </ligand>
</feature>
<keyword evidence="8 13" id="KW-0630">Potassium</keyword>
<feature type="active site" description="Thioimidate intermediate" evidence="13 14">
    <location>
        <position position="305"/>
    </location>
</feature>
<evidence type="ECO:0000256" key="12">
    <source>
        <dbReference type="ARBA" id="ARBA00048028"/>
    </source>
</evidence>
<dbReference type="STRING" id="443144.GM21_0781"/>
<evidence type="ECO:0000256" key="4">
    <source>
        <dbReference type="ARBA" id="ARBA00022723"/>
    </source>
</evidence>
<dbReference type="FunFam" id="3.20.20.70:FF:000003">
    <property type="entry name" value="GMP reductase"/>
    <property type="match status" value="1"/>
</dbReference>
<evidence type="ECO:0000313" key="22">
    <source>
        <dbReference type="EMBL" id="ACT16855.1"/>
    </source>
</evidence>
<feature type="binding site" evidence="13 15">
    <location>
        <position position="303"/>
    </location>
    <ligand>
        <name>IMP</name>
        <dbReference type="ChEBI" id="CHEBI:58053"/>
    </ligand>
</feature>
<dbReference type="PANTHER" id="PTHR11911">
    <property type="entry name" value="INOSINE-5-MONOPHOSPHATE DEHYDROGENASE RELATED"/>
    <property type="match status" value="1"/>
</dbReference>
<comment type="pathway">
    <text evidence="13 20">Purine metabolism; XMP biosynthesis via de novo pathway; XMP from IMP: step 1/1.</text>
</comment>
<evidence type="ECO:0000256" key="5">
    <source>
        <dbReference type="ARBA" id="ARBA00022737"/>
    </source>
</evidence>
<gene>
    <name evidence="13" type="primary">guaB</name>
    <name evidence="22" type="ordered locus">GM21_0781</name>
</gene>
<dbReference type="CDD" id="cd00381">
    <property type="entry name" value="IMPDH"/>
    <property type="match status" value="1"/>
</dbReference>
<evidence type="ECO:0000256" key="3">
    <source>
        <dbReference type="ARBA" id="ARBA00011881"/>
    </source>
</evidence>
<evidence type="ECO:0000256" key="9">
    <source>
        <dbReference type="ARBA" id="ARBA00023002"/>
    </source>
</evidence>
<keyword evidence="6 13" id="KW-0332">GMP biosynthesis</keyword>
<dbReference type="PROSITE" id="PS51371">
    <property type="entry name" value="CBS"/>
    <property type="match status" value="2"/>
</dbReference>
<evidence type="ECO:0000256" key="20">
    <source>
        <dbReference type="RuleBase" id="RU003928"/>
    </source>
</evidence>
<dbReference type="Gene3D" id="3.20.20.70">
    <property type="entry name" value="Aldolase class I"/>
    <property type="match status" value="1"/>
</dbReference>
<dbReference type="SUPFAM" id="SSF51412">
    <property type="entry name" value="Inosine monophosphate dehydrogenase (IMPDH)"/>
    <property type="match status" value="1"/>
</dbReference>
<dbReference type="UniPathway" id="UPA00601">
    <property type="reaction ID" value="UER00295"/>
</dbReference>
<feature type="binding site" evidence="13">
    <location>
        <position position="470"/>
    </location>
    <ligand>
        <name>K(+)</name>
        <dbReference type="ChEBI" id="CHEBI:29103"/>
        <note>ligand shared between two tetrameric partners</note>
    </ligand>
</feature>
<evidence type="ECO:0000256" key="10">
    <source>
        <dbReference type="ARBA" id="ARBA00023027"/>
    </source>
</evidence>
<feature type="binding site" description="in other chain" evidence="13 17">
    <location>
        <position position="302"/>
    </location>
    <ligand>
        <name>K(+)</name>
        <dbReference type="ChEBI" id="CHEBI:29103"/>
        <note>ligand shared between two tetrameric partners</note>
    </ligand>
</feature>
<dbReference type="Pfam" id="PF00478">
    <property type="entry name" value="IMPDH"/>
    <property type="match status" value="1"/>
</dbReference>
<dbReference type="InterPro" id="IPR001093">
    <property type="entry name" value="IMP_DH_GMPRt"/>
</dbReference>
<feature type="binding site" description="in other chain" evidence="13 17">
    <location>
        <position position="305"/>
    </location>
    <ligand>
        <name>K(+)</name>
        <dbReference type="ChEBI" id="CHEBI:29103"/>
        <note>ligand shared between two tetrameric partners</note>
    </ligand>
</feature>
<feature type="binding site" evidence="13 15">
    <location>
        <begin position="385"/>
        <end position="389"/>
    </location>
    <ligand>
        <name>IMP</name>
        <dbReference type="ChEBI" id="CHEBI:58053"/>
    </ligand>
</feature>
<dbReference type="SMART" id="SM01240">
    <property type="entry name" value="IMPDH"/>
    <property type="match status" value="1"/>
</dbReference>
<keyword evidence="4 13" id="KW-0479">Metal-binding</keyword>
<dbReference type="PIRSF" id="PIRSF000130">
    <property type="entry name" value="IMPDH"/>
    <property type="match status" value="1"/>
</dbReference>
<evidence type="ECO:0000256" key="1">
    <source>
        <dbReference type="ARBA" id="ARBA00001958"/>
    </source>
</evidence>
<dbReference type="InterPro" id="IPR015875">
    <property type="entry name" value="IMP_DH/GMP_Rdtase_CS"/>
</dbReference>
<keyword evidence="9 13" id="KW-0560">Oxidoreductase</keyword>
<dbReference type="HOGENOM" id="CLU_022552_2_1_7"/>
<dbReference type="PROSITE" id="PS00487">
    <property type="entry name" value="IMP_DH_GMP_RED"/>
    <property type="match status" value="1"/>
</dbReference>
<evidence type="ECO:0000256" key="2">
    <source>
        <dbReference type="ARBA" id="ARBA00005502"/>
    </source>
</evidence>
<sequence>MLESSLPEGLTFDDVLLLPAHSLILPRDTDLSSRLTNNIQLNIPLVSAAMDTVTESRAAICMAREGGIGFIHKNLTVAEQAMEVDKVKKSESGMIVDPITMRPNQRIREALEMMAKYRISGVPITKANGKLVGILTNRDLRFETNLDLLISDRMTKRNLVTVAVGTTLEQAKEHLKHTRVEKLLVVDGDKNLKGLITIKDIEKIKKYPNACKDSLGRLRVGAAVGPTPDVDARIDALMKAGVDVVVIDTAHGHSQGVLDTIARIKSDFPGLELVAGNIATADAAEALIKAGVDAIKVGIGPGSICTTRVVAGIGVPQITAIAECSRIAKKHGIPLIADGGIKYSGDLTKAVAAGADVIMIGSLFAGTEESPGDTILYQGRAYKSYRGMGSIGAMKEGSKDRYFQSDVDSDVKLVPEGIEGMVPLRGPLSANVHQLMGGLRAGMGYTGSRTIVELQQNGRFVRITGAGLKESHVHDVMITKEAPNYRVEK</sequence>
<dbReference type="InterPro" id="IPR046342">
    <property type="entry name" value="CBS_dom_sf"/>
</dbReference>
<keyword evidence="5" id="KW-0677">Repeat</keyword>
<evidence type="ECO:0000259" key="21">
    <source>
        <dbReference type="PROSITE" id="PS51371"/>
    </source>
</evidence>
<dbReference type="KEGG" id="gem:GM21_0781"/>
<dbReference type="GO" id="GO:0006183">
    <property type="term" value="P:GTP biosynthetic process"/>
    <property type="evidence" value="ECO:0007669"/>
    <property type="project" value="TreeGrafter"/>
</dbReference>
<feature type="active site" description="Proton acceptor" evidence="13 14">
    <location>
        <position position="401"/>
    </location>
</feature>
<feature type="domain" description="CBS" evidence="21">
    <location>
        <begin position="94"/>
        <end position="153"/>
    </location>
</feature>
<comment type="catalytic activity">
    <reaction evidence="12 13 20">
        <text>IMP + NAD(+) + H2O = XMP + NADH + H(+)</text>
        <dbReference type="Rhea" id="RHEA:11708"/>
        <dbReference type="ChEBI" id="CHEBI:15377"/>
        <dbReference type="ChEBI" id="CHEBI:15378"/>
        <dbReference type="ChEBI" id="CHEBI:57464"/>
        <dbReference type="ChEBI" id="CHEBI:57540"/>
        <dbReference type="ChEBI" id="CHEBI:57945"/>
        <dbReference type="ChEBI" id="CHEBI:58053"/>
        <dbReference type="EC" id="1.1.1.205"/>
    </reaction>
</comment>
<dbReference type="InterPro" id="IPR013785">
    <property type="entry name" value="Aldolase_TIM"/>
</dbReference>
<feature type="binding site" evidence="13 15">
    <location>
        <position position="416"/>
    </location>
    <ligand>
        <name>IMP</name>
        <dbReference type="ChEBI" id="CHEBI:58053"/>
    </ligand>
</feature>
<keyword evidence="11 18" id="KW-0129">CBS domain</keyword>
<comment type="caution">
    <text evidence="13">Lacks conserved residue(s) required for the propagation of feature annotation.</text>
</comment>
<comment type="activity regulation">
    <text evidence="13">Mycophenolic acid (MPA) is a non-competitive inhibitor that prevents formation of the closed enzyme conformation by binding to the same site as the amobile flap. In contrast, mizoribine monophosphate (MZP) is a competitive inhibitor that induces the closed conformation. MPA is a potent inhibitor of mammalian IMPDHs but a poor inhibitor of the bacterial enzymes. MZP is a more potent inhibitor of bacterial IMPDH.</text>
</comment>
<comment type="function">
    <text evidence="13">Catalyzes the conversion of inosine 5'-phosphate (IMP) to xanthosine 5'-phosphate (XMP), the first committed and rate-limiting step in the de novo synthesis of guanine nucleotides, and therefore plays an important role in the regulation of cell growth.</text>
</comment>
<dbReference type="GO" id="GO:0003938">
    <property type="term" value="F:IMP dehydrogenase activity"/>
    <property type="evidence" value="ECO:0007669"/>
    <property type="project" value="UniProtKB-UniRule"/>
</dbReference>
<evidence type="ECO:0000256" key="16">
    <source>
        <dbReference type="PIRSR" id="PIRSR000130-3"/>
    </source>
</evidence>
<evidence type="ECO:0000256" key="6">
    <source>
        <dbReference type="ARBA" id="ARBA00022749"/>
    </source>
</evidence>
<name>C6E115_GEOSM</name>
<feature type="binding site" description="in other chain" evidence="13 17">
    <location>
        <position position="300"/>
    </location>
    <ligand>
        <name>K(+)</name>
        <dbReference type="ChEBI" id="CHEBI:29103"/>
        <note>ligand shared between two tetrameric partners</note>
    </ligand>
</feature>
<accession>C6E115</accession>
<dbReference type="AlphaFoldDB" id="C6E115"/>
<dbReference type="PANTHER" id="PTHR11911:SF111">
    <property type="entry name" value="INOSINE-5'-MONOPHOSPHATE DEHYDROGENASE"/>
    <property type="match status" value="1"/>
</dbReference>
<organism evidence="22">
    <name type="scientific">Geobacter sp. (strain M21)</name>
    <dbReference type="NCBI Taxonomy" id="443144"/>
    <lineage>
        <taxon>Bacteria</taxon>
        <taxon>Pseudomonadati</taxon>
        <taxon>Thermodesulfobacteriota</taxon>
        <taxon>Desulfuromonadia</taxon>
        <taxon>Geobacterales</taxon>
        <taxon>Geobacteraceae</taxon>
        <taxon>Geobacter</taxon>
    </lineage>
</organism>
<dbReference type="InterPro" id="IPR005990">
    <property type="entry name" value="IMP_DH"/>
</dbReference>
<feature type="binding site" evidence="13 15">
    <location>
        <begin position="361"/>
        <end position="362"/>
    </location>
    <ligand>
        <name>IMP</name>
        <dbReference type="ChEBI" id="CHEBI:58053"/>
    </ligand>
</feature>
<evidence type="ECO:0000256" key="11">
    <source>
        <dbReference type="ARBA" id="ARBA00023122"/>
    </source>
</evidence>
<comment type="similarity">
    <text evidence="2 13 19">Belongs to the IMPDH/GMPR family.</text>
</comment>
<dbReference type="Pfam" id="PF00571">
    <property type="entry name" value="CBS"/>
    <property type="match status" value="2"/>
</dbReference>
<dbReference type="SUPFAM" id="SSF54631">
    <property type="entry name" value="CBS-domain pair"/>
    <property type="match status" value="1"/>
</dbReference>
<keyword evidence="7 13" id="KW-0658">Purine biosynthesis</keyword>
<feature type="binding site" evidence="13 16">
    <location>
        <begin position="298"/>
        <end position="300"/>
    </location>
    <ligand>
        <name>NAD(+)</name>
        <dbReference type="ChEBI" id="CHEBI:57540"/>
    </ligand>
</feature>
<dbReference type="SMART" id="SM00116">
    <property type="entry name" value="CBS"/>
    <property type="match status" value="2"/>
</dbReference>
<evidence type="ECO:0000256" key="13">
    <source>
        <dbReference type="HAMAP-Rule" id="MF_01964"/>
    </source>
</evidence>
<feature type="binding site" evidence="13">
    <location>
        <position position="472"/>
    </location>
    <ligand>
        <name>K(+)</name>
        <dbReference type="ChEBI" id="CHEBI:29103"/>
        <note>ligand shared between two tetrameric partners</note>
    </ligand>
</feature>
<dbReference type="GO" id="GO:0000166">
    <property type="term" value="F:nucleotide binding"/>
    <property type="evidence" value="ECO:0007669"/>
    <property type="project" value="UniProtKB-UniRule"/>
</dbReference>
<dbReference type="EC" id="1.1.1.205" evidence="13 20"/>
<dbReference type="GO" id="GO:0046872">
    <property type="term" value="F:metal ion binding"/>
    <property type="evidence" value="ECO:0007669"/>
    <property type="project" value="UniProtKB-UniRule"/>
</dbReference>
<dbReference type="HAMAP" id="MF_01964">
    <property type="entry name" value="IMPDH"/>
    <property type="match status" value="1"/>
</dbReference>
<proteinExistence type="inferred from homology"/>
<comment type="subunit">
    <text evidence="3 13">Homotetramer.</text>
</comment>
<feature type="binding site" evidence="13">
    <location>
        <position position="471"/>
    </location>
    <ligand>
        <name>K(+)</name>
        <dbReference type="ChEBI" id="CHEBI:29103"/>
        <note>ligand shared between two tetrameric partners</note>
    </ligand>
</feature>
<evidence type="ECO:0000256" key="14">
    <source>
        <dbReference type="PIRSR" id="PIRSR000130-1"/>
    </source>
</evidence>